<dbReference type="EMBL" id="CP009654">
    <property type="protein sequence ID" value="APC97245.1"/>
    <property type="molecule type" value="Genomic_DNA"/>
</dbReference>
<dbReference type="GO" id="GO:0016020">
    <property type="term" value="C:membrane"/>
    <property type="evidence" value="ECO:0007669"/>
    <property type="project" value="GOC"/>
</dbReference>
<dbReference type="PANTHER" id="PTHR28026:SF9">
    <property type="entry name" value="2-HYDROXY-PALMITIC ACID DIOXYGENASE MPO1"/>
    <property type="match status" value="1"/>
</dbReference>
<gene>
    <name evidence="2" type="ORF">KX01_1053</name>
</gene>
<evidence type="ECO:0008006" key="4">
    <source>
        <dbReference type="Google" id="ProtNLM"/>
    </source>
</evidence>
<dbReference type="GO" id="GO:0046521">
    <property type="term" value="P:sphingoid catabolic process"/>
    <property type="evidence" value="ECO:0007669"/>
    <property type="project" value="TreeGrafter"/>
</dbReference>
<keyword evidence="3" id="KW-1185">Reference proteome</keyword>
<dbReference type="Proteomes" id="UP000182521">
    <property type="component" value="Chromosome"/>
</dbReference>
<keyword evidence="1" id="KW-1133">Transmembrane helix</keyword>
<evidence type="ECO:0000313" key="2">
    <source>
        <dbReference type="EMBL" id="APC97245.1"/>
    </source>
</evidence>
<dbReference type="PANTHER" id="PTHR28026">
    <property type="entry name" value="DUF962 DOMAIN PROTEIN (AFU_ORTHOLOGUE AFUA_8G05310)"/>
    <property type="match status" value="1"/>
</dbReference>
<dbReference type="KEGG" id="frc:KX01_1053"/>
<keyword evidence="1" id="KW-0812">Transmembrane</keyword>
<keyword evidence="1" id="KW-0472">Membrane</keyword>
<dbReference type="InterPro" id="IPR009305">
    <property type="entry name" value="Mpo1-like"/>
</dbReference>
<reference evidence="3" key="1">
    <citation type="submission" date="2014-10" db="EMBL/GenBank/DDBJ databases">
        <authorList>
            <person name="Kuske C.R."/>
            <person name="Challacombe J.F."/>
            <person name="Daligault H.E."/>
            <person name="Davenport K.W."/>
            <person name="Johnson S.L."/>
            <person name="Siddaramappa S."/>
            <person name="Petersen J.M."/>
        </authorList>
    </citation>
    <scope>NUCLEOTIDE SEQUENCE [LARGE SCALE GENOMIC DNA]</scope>
    <source>
        <strain evidence="3">CA97-1460</strain>
    </source>
</reference>
<dbReference type="AlphaFoldDB" id="A0A1J0KU01"/>
<feature type="transmembrane region" description="Helical" evidence="1">
    <location>
        <begin position="47"/>
        <end position="68"/>
    </location>
</feature>
<sequence>MARNLEDLLNEYASSHQNKTNQFIHSICVPAILFSILGILWSISQWVALLAIVLSLLFYATLSIRYTLAMIIVSVIMLAIISVIPYIFFVSILVFVVSWIFQFYGHHLEGKKPSFLEDIQFLLIGPLWVLKKHIFIDK</sequence>
<dbReference type="OrthoDB" id="5515308at2"/>
<evidence type="ECO:0000313" key="3">
    <source>
        <dbReference type="Proteomes" id="UP000182521"/>
    </source>
</evidence>
<proteinExistence type="predicted"/>
<feature type="transmembrane region" description="Helical" evidence="1">
    <location>
        <begin position="75"/>
        <end position="101"/>
    </location>
</feature>
<feature type="transmembrane region" description="Helical" evidence="1">
    <location>
        <begin position="23"/>
        <end position="41"/>
    </location>
</feature>
<accession>A0A1J0KU01</accession>
<name>A0A1J0KU01_9GAMM</name>
<dbReference type="RefSeq" id="WP_071663979.1">
    <property type="nucleotide sequence ID" value="NZ_CP009654.1"/>
</dbReference>
<protein>
    <recommendedName>
        <fullName evidence="4">DUF962 domain-containing protein</fullName>
    </recommendedName>
</protein>
<dbReference type="STRING" id="1542390.KX01_1053"/>
<evidence type="ECO:0000256" key="1">
    <source>
        <dbReference type="SAM" id="Phobius"/>
    </source>
</evidence>
<organism evidence="2 3">
    <name type="scientific">Francisella frigiditurris</name>
    <dbReference type="NCBI Taxonomy" id="1542390"/>
    <lineage>
        <taxon>Bacteria</taxon>
        <taxon>Pseudomonadati</taxon>
        <taxon>Pseudomonadota</taxon>
        <taxon>Gammaproteobacteria</taxon>
        <taxon>Thiotrichales</taxon>
        <taxon>Francisellaceae</taxon>
        <taxon>Francisella</taxon>
    </lineage>
</organism>
<dbReference type="Pfam" id="PF06127">
    <property type="entry name" value="Mpo1-like"/>
    <property type="match status" value="2"/>
</dbReference>